<accession>A0A0C3EFX1</accession>
<proteinExistence type="predicted"/>
<name>A0A0C3EFX1_PILCF</name>
<dbReference type="STRING" id="765440.A0A0C3EFX1"/>
<dbReference type="EMBL" id="KN833277">
    <property type="protein sequence ID" value="KIM71555.1"/>
    <property type="molecule type" value="Genomic_DNA"/>
</dbReference>
<evidence type="ECO:0000313" key="1">
    <source>
        <dbReference type="EMBL" id="KIM71555.1"/>
    </source>
</evidence>
<reference evidence="1 2" key="1">
    <citation type="submission" date="2014-04" db="EMBL/GenBank/DDBJ databases">
        <authorList>
            <consortium name="DOE Joint Genome Institute"/>
            <person name="Kuo A."/>
            <person name="Tarkka M."/>
            <person name="Buscot F."/>
            <person name="Kohler A."/>
            <person name="Nagy L.G."/>
            <person name="Floudas D."/>
            <person name="Copeland A."/>
            <person name="Barry K.W."/>
            <person name="Cichocki N."/>
            <person name="Veneault-Fourrey C."/>
            <person name="LaButti K."/>
            <person name="Lindquist E.A."/>
            <person name="Lipzen A."/>
            <person name="Lundell T."/>
            <person name="Morin E."/>
            <person name="Murat C."/>
            <person name="Sun H."/>
            <person name="Tunlid A."/>
            <person name="Henrissat B."/>
            <person name="Grigoriev I.V."/>
            <person name="Hibbett D.S."/>
            <person name="Martin F."/>
            <person name="Nordberg H.P."/>
            <person name="Cantor M.N."/>
            <person name="Hua S.X."/>
        </authorList>
    </citation>
    <scope>NUCLEOTIDE SEQUENCE [LARGE SCALE GENOMIC DNA]</scope>
    <source>
        <strain evidence="1 2">F 1598</strain>
    </source>
</reference>
<keyword evidence="2" id="KW-1185">Reference proteome</keyword>
<evidence type="ECO:0000313" key="2">
    <source>
        <dbReference type="Proteomes" id="UP000054166"/>
    </source>
</evidence>
<feature type="non-terminal residue" evidence="1">
    <location>
        <position position="69"/>
    </location>
</feature>
<dbReference type="InParanoid" id="A0A0C3EFX1"/>
<dbReference type="HOGENOM" id="CLU_2782886_0_0_1"/>
<dbReference type="Proteomes" id="UP000054166">
    <property type="component" value="Unassembled WGS sequence"/>
</dbReference>
<organism evidence="1 2">
    <name type="scientific">Piloderma croceum (strain F 1598)</name>
    <dbReference type="NCBI Taxonomy" id="765440"/>
    <lineage>
        <taxon>Eukaryota</taxon>
        <taxon>Fungi</taxon>
        <taxon>Dikarya</taxon>
        <taxon>Basidiomycota</taxon>
        <taxon>Agaricomycotina</taxon>
        <taxon>Agaricomycetes</taxon>
        <taxon>Agaricomycetidae</taxon>
        <taxon>Atheliales</taxon>
        <taxon>Atheliaceae</taxon>
        <taxon>Piloderma</taxon>
    </lineage>
</organism>
<feature type="non-terminal residue" evidence="1">
    <location>
        <position position="1"/>
    </location>
</feature>
<gene>
    <name evidence="1" type="ORF">PILCRDRAFT_45453</name>
</gene>
<dbReference type="AlphaFoldDB" id="A0A0C3EFX1"/>
<reference evidence="2" key="2">
    <citation type="submission" date="2015-01" db="EMBL/GenBank/DDBJ databases">
        <title>Evolutionary Origins and Diversification of the Mycorrhizal Mutualists.</title>
        <authorList>
            <consortium name="DOE Joint Genome Institute"/>
            <consortium name="Mycorrhizal Genomics Consortium"/>
            <person name="Kohler A."/>
            <person name="Kuo A."/>
            <person name="Nagy L.G."/>
            <person name="Floudas D."/>
            <person name="Copeland A."/>
            <person name="Barry K.W."/>
            <person name="Cichocki N."/>
            <person name="Veneault-Fourrey C."/>
            <person name="LaButti K."/>
            <person name="Lindquist E.A."/>
            <person name="Lipzen A."/>
            <person name="Lundell T."/>
            <person name="Morin E."/>
            <person name="Murat C."/>
            <person name="Riley R."/>
            <person name="Ohm R."/>
            <person name="Sun H."/>
            <person name="Tunlid A."/>
            <person name="Henrissat B."/>
            <person name="Grigoriev I.V."/>
            <person name="Hibbett D.S."/>
            <person name="Martin F."/>
        </authorList>
    </citation>
    <scope>NUCLEOTIDE SEQUENCE [LARGE SCALE GENOMIC DNA]</scope>
    <source>
        <strain evidence="2">F 1598</strain>
    </source>
</reference>
<protein>
    <submittedName>
        <fullName evidence="1">Uncharacterized protein</fullName>
    </submittedName>
</protein>
<sequence length="69" mass="7877">LKLLNSEWKLLNENKGCVKCHNFFENYRAANCPNNFPNPATYKTLMQADVDHARRTRGKHVAAITTTCP</sequence>